<protein>
    <submittedName>
        <fullName evidence="1">Transposase</fullName>
    </submittedName>
</protein>
<dbReference type="GO" id="GO:0003677">
    <property type="term" value="F:DNA binding"/>
    <property type="evidence" value="ECO:0007669"/>
    <property type="project" value="InterPro"/>
</dbReference>
<dbReference type="PANTHER" id="PTHR34322:SF2">
    <property type="entry name" value="TRANSPOSASE IS200-LIKE DOMAIN-CONTAINING PROTEIN"/>
    <property type="match status" value="1"/>
</dbReference>
<dbReference type="GO" id="GO:0004803">
    <property type="term" value="F:transposase activity"/>
    <property type="evidence" value="ECO:0007669"/>
    <property type="project" value="InterPro"/>
</dbReference>
<reference evidence="1 2" key="1">
    <citation type="submission" date="2019-04" db="EMBL/GenBank/DDBJ databases">
        <title>Thalassotalea guangxiensis sp. nov., isolated from sediment of the coastal wetland.</title>
        <authorList>
            <person name="Zheng S."/>
            <person name="Zhang D."/>
        </authorList>
    </citation>
    <scope>NUCLEOTIDE SEQUENCE [LARGE SCALE GENOMIC DNA]</scope>
    <source>
        <strain evidence="1 2">ZS-4</strain>
    </source>
</reference>
<accession>A0A4U1B9U8</accession>
<dbReference type="InterPro" id="IPR036515">
    <property type="entry name" value="Transposase_17_sf"/>
</dbReference>
<dbReference type="AlphaFoldDB" id="A0A4U1B9U8"/>
<name>A0A4U1B9U8_9GAMM</name>
<dbReference type="OrthoDB" id="9814067at2"/>
<dbReference type="RefSeq" id="WP_136734378.1">
    <property type="nucleotide sequence ID" value="NZ_SWDB01000003.1"/>
</dbReference>
<comment type="caution">
    <text evidence="1">The sequence shown here is derived from an EMBL/GenBank/DDBJ whole genome shotgun (WGS) entry which is preliminary data.</text>
</comment>
<dbReference type="Proteomes" id="UP000307999">
    <property type="component" value="Unassembled WGS sequence"/>
</dbReference>
<gene>
    <name evidence="1" type="ORF">E8M12_01785</name>
</gene>
<proteinExistence type="predicted"/>
<evidence type="ECO:0000313" key="2">
    <source>
        <dbReference type="Proteomes" id="UP000307999"/>
    </source>
</evidence>
<organism evidence="1 2">
    <name type="scientific">Thalassotalea mangrovi</name>
    <dbReference type="NCBI Taxonomy" id="2572245"/>
    <lineage>
        <taxon>Bacteria</taxon>
        <taxon>Pseudomonadati</taxon>
        <taxon>Pseudomonadota</taxon>
        <taxon>Gammaproteobacteria</taxon>
        <taxon>Alteromonadales</taxon>
        <taxon>Colwelliaceae</taxon>
        <taxon>Thalassotalea</taxon>
    </lineage>
</organism>
<dbReference type="SUPFAM" id="SSF143422">
    <property type="entry name" value="Transposase IS200-like"/>
    <property type="match status" value="1"/>
</dbReference>
<dbReference type="Gene3D" id="3.30.70.1290">
    <property type="entry name" value="Transposase IS200-like"/>
    <property type="match status" value="1"/>
</dbReference>
<dbReference type="GO" id="GO:0006313">
    <property type="term" value="P:DNA transposition"/>
    <property type="evidence" value="ECO:0007669"/>
    <property type="project" value="InterPro"/>
</dbReference>
<dbReference type="PANTHER" id="PTHR34322">
    <property type="entry name" value="TRANSPOSASE, Y1_TNP DOMAIN-CONTAINING"/>
    <property type="match status" value="1"/>
</dbReference>
<sequence length="324" mass="37181">MPTPRSKQICLEATPYYHCVSRCVRRAYLCGKDSEGVRCYEHRRGWIEERLLFLSQVFCIDVCAYAVMSNHCHVVLHVNEETAKAISDTEVIKSWHKLCRGTFVTQEFEQHGRVPDYLLPTFKSTVAVYRKRLMDISWFMRLLNEPIARMANAEDQCTGRFWEGRFTSQPLLDEAALIACMAYVDLNPIRAGIAEKPESSPYTSIKKRIGDLIQGKQTDGLMPFAGESKINDSKGLTFNLFEYVELVDLTGRAIRDNASGYIENRLPGILERIKISSSNWLILTSKFEHHFKGGVGKCTSLDLFCLYQKRKRRPNVLNCKTLFK</sequence>
<keyword evidence="2" id="KW-1185">Reference proteome</keyword>
<evidence type="ECO:0000313" key="1">
    <source>
        <dbReference type="EMBL" id="TKB47567.1"/>
    </source>
</evidence>
<dbReference type="EMBL" id="SWDB01000003">
    <property type="protein sequence ID" value="TKB47567.1"/>
    <property type="molecule type" value="Genomic_DNA"/>
</dbReference>